<keyword evidence="2 7" id="KW-0645">Protease</keyword>
<evidence type="ECO:0000259" key="5">
    <source>
        <dbReference type="PROSITE" id="PS50600"/>
    </source>
</evidence>
<dbReference type="AlphaFoldDB" id="A0A6P4ABH3"/>
<reference evidence="7" key="1">
    <citation type="submission" date="2025-08" db="UniProtKB">
        <authorList>
            <consortium name="RefSeq"/>
        </authorList>
    </citation>
    <scope>IDENTIFICATION</scope>
    <source>
        <tissue evidence="7">Seedling</tissue>
    </source>
</reference>
<dbReference type="RefSeq" id="XP_015893773.3">
    <property type="nucleotide sequence ID" value="XM_016038287.4"/>
</dbReference>
<feature type="domain" description="Ubiquitin-like protease family profile" evidence="5">
    <location>
        <begin position="381"/>
        <end position="573"/>
    </location>
</feature>
<dbReference type="GO" id="GO:0006508">
    <property type="term" value="P:proteolysis"/>
    <property type="evidence" value="ECO:0007669"/>
    <property type="project" value="UniProtKB-KW"/>
</dbReference>
<feature type="region of interest" description="Disordered" evidence="4">
    <location>
        <begin position="622"/>
        <end position="642"/>
    </location>
</feature>
<dbReference type="InterPro" id="IPR038765">
    <property type="entry name" value="Papain-like_cys_pep_sf"/>
</dbReference>
<dbReference type="InterPro" id="IPR057375">
    <property type="entry name" value="ULP2A/B_PH"/>
</dbReference>
<dbReference type="PANTHER" id="PTHR47764:SF14">
    <property type="entry name" value="UBIQUITIN-LIKE PROTEASE FAMILY PROFILE DOMAIN-CONTAINING PROTEIN"/>
    <property type="match status" value="1"/>
</dbReference>
<dbReference type="Proteomes" id="UP001652623">
    <property type="component" value="Chromosome 9"/>
</dbReference>
<organism evidence="6 7">
    <name type="scientific">Ziziphus jujuba</name>
    <name type="common">Chinese jujube</name>
    <name type="synonym">Ziziphus sativa</name>
    <dbReference type="NCBI Taxonomy" id="326968"/>
    <lineage>
        <taxon>Eukaryota</taxon>
        <taxon>Viridiplantae</taxon>
        <taxon>Streptophyta</taxon>
        <taxon>Embryophyta</taxon>
        <taxon>Tracheophyta</taxon>
        <taxon>Spermatophyta</taxon>
        <taxon>Magnoliopsida</taxon>
        <taxon>eudicotyledons</taxon>
        <taxon>Gunneridae</taxon>
        <taxon>Pentapetalae</taxon>
        <taxon>rosids</taxon>
        <taxon>fabids</taxon>
        <taxon>Rosales</taxon>
        <taxon>Rhamnaceae</taxon>
        <taxon>Paliureae</taxon>
        <taxon>Ziziphus</taxon>
    </lineage>
</organism>
<sequence>MTRPSKPGSAGSRFQVFDFNDDDERVEKTSNRYVSQFLNPKKKKTMTTTTKTKTKTQSHQSPITKYQFLQCFAPGTEIVDKVCSKDCSNEFIDLDAEVGQEEGTLEKKNCNGLLDFNGCDIGRQSTYTVSNPINMPPGDGALKEDISGLDAYLISTSSNPENEPVDTISDDDDSSIEISSPLISTFSAVENLVPLDEQFLESGSGAVEIDQINMTVTLFPDFILYGDRYCKATRLTFSCSCIKLEGSLVNGISETFRSQWATRDIISIESQWCQTVETATIKLHLKSKDSKGNGKGNCTSGIQQLTFGVYDPHWLKNGEKAIKLLDAKYKDIWNTNFNPDVERDKEELLGRSWMSSSKHYFPNLDEPFKDVIYPKGDPDAVSISKSDIELLQPGTFINDTIIDFYIKYLKNNIQPEEQHRFHFFNSFFFRKLADLDKDPSCACEGKAAFQRVRKWTRKVNIFEKDYIFIPVNYSLHWSLLVICHPGEVANFEVSEGSSRVPCILHMDSIRGSHRGLKNLVQSYLCEEWKERHSGTAEDISSKFLELRFVPLELPQQENSFDCGLFLLHYVELFLEQAPLNFSPFNIMELSTFLNRNWFPPTEASLKRTWIMKLIHGILEDHSQQAPADSTDKHSSPVVSNKTDSQATGVMYLDEICTSTEACDGNSSSSNVDEGIRISSLEATSPRGVSCSVESGLGYGKLFDPGNCARSLSDVGNLQLAPNCPESIISLVEGAEETDDLVAKSQLGTEDHRQVVGLASDLCSTSYMGTSFGELETTKECEYSMPQWKSDGGNSVSRTGKERRNLPEVGIDQDRSPPEIIEVFSCLRKPNEPQSSSTWSEELADCVVEDSEEADSMHESRKLVMSTAKGDSVEIISPKPVELQVSKRQRLVPPEDGKLLFC</sequence>
<protein>
    <submittedName>
        <fullName evidence="7">Probable ubiquitin-like-specific protease 2A isoform X1</fullName>
    </submittedName>
</protein>
<gene>
    <name evidence="7" type="primary">LOC107427885</name>
</gene>
<dbReference type="InterPro" id="IPR003653">
    <property type="entry name" value="Peptidase_C48_C"/>
</dbReference>
<dbReference type="PANTHER" id="PTHR47764">
    <property type="entry name" value="UBIQUITIN-LIKE-SPECIFIC PROTEASE 2B-RELATED"/>
    <property type="match status" value="1"/>
</dbReference>
<dbReference type="InParanoid" id="A0A6P4ABH3"/>
<evidence type="ECO:0000256" key="2">
    <source>
        <dbReference type="ARBA" id="ARBA00022670"/>
    </source>
</evidence>
<dbReference type="Gene3D" id="1.10.418.20">
    <property type="match status" value="1"/>
</dbReference>
<dbReference type="KEGG" id="zju:107427885"/>
<dbReference type="GeneID" id="107427885"/>
<keyword evidence="6" id="KW-1185">Reference proteome</keyword>
<dbReference type="SUPFAM" id="SSF54001">
    <property type="entry name" value="Cysteine proteinases"/>
    <property type="match status" value="1"/>
</dbReference>
<dbReference type="GO" id="GO:0008234">
    <property type="term" value="F:cysteine-type peptidase activity"/>
    <property type="evidence" value="ECO:0007669"/>
    <property type="project" value="UniProtKB-KW"/>
</dbReference>
<proteinExistence type="inferred from homology"/>
<accession>A0A6P4ABH3</accession>
<evidence type="ECO:0000313" key="6">
    <source>
        <dbReference type="Proteomes" id="UP001652623"/>
    </source>
</evidence>
<keyword evidence="3" id="KW-0378">Hydrolase</keyword>
<name>A0A6P4ABH3_ZIZJJ</name>
<evidence type="ECO:0000256" key="4">
    <source>
        <dbReference type="SAM" id="MobiDB-lite"/>
    </source>
</evidence>
<dbReference type="Gene3D" id="3.30.310.130">
    <property type="entry name" value="Ubiquitin-related"/>
    <property type="match status" value="1"/>
</dbReference>
<dbReference type="PROSITE" id="PS50600">
    <property type="entry name" value="ULP_PROTEASE"/>
    <property type="match status" value="1"/>
</dbReference>
<evidence type="ECO:0000256" key="3">
    <source>
        <dbReference type="ARBA" id="ARBA00022801"/>
    </source>
</evidence>
<dbReference type="Pfam" id="PF02902">
    <property type="entry name" value="Peptidase_C48"/>
    <property type="match status" value="1"/>
</dbReference>
<dbReference type="Pfam" id="PF25352">
    <property type="entry name" value="PH_ULP"/>
    <property type="match status" value="1"/>
</dbReference>
<comment type="similarity">
    <text evidence="1">Belongs to the peptidase C48 family.</text>
</comment>
<evidence type="ECO:0000256" key="1">
    <source>
        <dbReference type="ARBA" id="ARBA00005234"/>
    </source>
</evidence>
<evidence type="ECO:0000313" key="7">
    <source>
        <dbReference type="RefSeq" id="XP_015893773.3"/>
    </source>
</evidence>